<protein>
    <submittedName>
        <fullName evidence="2">FUSC family protein</fullName>
    </submittedName>
</protein>
<dbReference type="EMBL" id="JAAGNA010001069">
    <property type="protein sequence ID" value="NEC52864.1"/>
    <property type="molecule type" value="Genomic_DNA"/>
</dbReference>
<feature type="transmembrane region" description="Helical" evidence="1">
    <location>
        <begin position="34"/>
        <end position="51"/>
    </location>
</feature>
<organism evidence="2 3">
    <name type="scientific">Actinospica acidiphila</name>
    <dbReference type="NCBI Taxonomy" id="304899"/>
    <lineage>
        <taxon>Bacteria</taxon>
        <taxon>Bacillati</taxon>
        <taxon>Actinomycetota</taxon>
        <taxon>Actinomycetes</taxon>
        <taxon>Catenulisporales</taxon>
        <taxon>Actinospicaceae</taxon>
        <taxon>Actinospica</taxon>
    </lineage>
</organism>
<accession>A0A9X5HF78</accession>
<feature type="transmembrane region" description="Helical" evidence="1">
    <location>
        <begin position="88"/>
        <end position="120"/>
    </location>
</feature>
<keyword evidence="1" id="KW-1133">Transmembrane helix</keyword>
<evidence type="ECO:0000313" key="3">
    <source>
        <dbReference type="Proteomes" id="UP000471745"/>
    </source>
</evidence>
<proteinExistence type="predicted"/>
<keyword evidence="1" id="KW-0472">Membrane</keyword>
<name>A0A9X5HF78_9ACTN</name>
<comment type="caution">
    <text evidence="2">The sequence shown here is derived from an EMBL/GenBank/DDBJ whole genome shotgun (WGS) entry which is preliminary data.</text>
</comment>
<feature type="non-terminal residue" evidence="2">
    <location>
        <position position="219"/>
    </location>
</feature>
<evidence type="ECO:0000256" key="1">
    <source>
        <dbReference type="SAM" id="Phobius"/>
    </source>
</evidence>
<sequence>MWHRGRPEGHARSWRTLLPAPSSRAESAGAARRAVRVTVAAVVGFYPAVHLLDQPVFALYTLFVPVAFGLLSPLPGSGRRRAGTVLRALPAAAALITLGTYLAAATWAAALGMLFVGFVLVTGASIGPRATGVVPALQLCYILACFPPYAPGTLGDRLAGLAVGATLTILCEWLLLPEPERPSYRGRVAGALELAERAVHDLLRGGADGRETAERLRTA</sequence>
<gene>
    <name evidence="2" type="ORF">G3I18_30580</name>
</gene>
<evidence type="ECO:0000313" key="2">
    <source>
        <dbReference type="EMBL" id="NEC52864.1"/>
    </source>
</evidence>
<dbReference type="Proteomes" id="UP000471745">
    <property type="component" value="Unassembled WGS sequence"/>
</dbReference>
<feature type="transmembrane region" description="Helical" evidence="1">
    <location>
        <begin position="57"/>
        <end position="76"/>
    </location>
</feature>
<keyword evidence="3" id="KW-1185">Reference proteome</keyword>
<reference evidence="2 3" key="1">
    <citation type="submission" date="2020-01" db="EMBL/GenBank/DDBJ databases">
        <title>Insect and environment-associated Actinomycetes.</title>
        <authorList>
            <person name="Currrie C."/>
            <person name="Chevrette M."/>
            <person name="Carlson C."/>
            <person name="Stubbendieck R."/>
            <person name="Wendt-Pienkowski E."/>
        </authorList>
    </citation>
    <scope>NUCLEOTIDE SEQUENCE [LARGE SCALE GENOMIC DNA]</scope>
    <source>
        <strain evidence="2 3">SID8189</strain>
    </source>
</reference>
<dbReference type="AlphaFoldDB" id="A0A9X5HF78"/>
<keyword evidence="1" id="KW-0812">Transmembrane</keyword>